<evidence type="ECO:0000313" key="1">
    <source>
        <dbReference type="EMBL" id="PWA37582.1"/>
    </source>
</evidence>
<sequence>MADLSPLSVDRKQLCECCLLFAFPRFLPSFARSSRVAIEVLKLLMMSWREKNCTDNADAGDVAAIIMDTLDPCFTTYVSYFDMKVARLFVLDWQSWKRDTASVTITMLEAPCSNAHLQVRIVVSSAPIINGKQIYILKSVSFIPADTPLKISDYSNILAPMSVVVTFKHPSWLLISKALLKLFFENPEDTVQSWHIDGRFFFVVRLAQFIFFNKSAFQWTNESTKYNMNQSMMTDKASMFCSYYYFLPDWLLYITEISSMPGIFIALKSTSTTKAF</sequence>
<comment type="caution">
    <text evidence="1">The sequence shown here is derived from an EMBL/GenBank/DDBJ whole genome shotgun (WGS) entry which is preliminary data.</text>
</comment>
<evidence type="ECO:0000313" key="2">
    <source>
        <dbReference type="Proteomes" id="UP000245207"/>
    </source>
</evidence>
<keyword evidence="2" id="KW-1185">Reference proteome</keyword>
<proteinExistence type="predicted"/>
<accession>A0A2U1KLJ2</accession>
<protein>
    <submittedName>
        <fullName evidence="1">Uncharacterized protein</fullName>
    </submittedName>
</protein>
<reference evidence="1 2" key="1">
    <citation type="journal article" date="2018" name="Mol. Plant">
        <title>The genome of Artemisia annua provides insight into the evolution of Asteraceae family and artemisinin biosynthesis.</title>
        <authorList>
            <person name="Shen Q."/>
            <person name="Zhang L."/>
            <person name="Liao Z."/>
            <person name="Wang S."/>
            <person name="Yan T."/>
            <person name="Shi P."/>
            <person name="Liu M."/>
            <person name="Fu X."/>
            <person name="Pan Q."/>
            <person name="Wang Y."/>
            <person name="Lv Z."/>
            <person name="Lu X."/>
            <person name="Zhang F."/>
            <person name="Jiang W."/>
            <person name="Ma Y."/>
            <person name="Chen M."/>
            <person name="Hao X."/>
            <person name="Li L."/>
            <person name="Tang Y."/>
            <person name="Lv G."/>
            <person name="Zhou Y."/>
            <person name="Sun X."/>
            <person name="Brodelius P.E."/>
            <person name="Rose J.K.C."/>
            <person name="Tang K."/>
        </authorList>
    </citation>
    <scope>NUCLEOTIDE SEQUENCE [LARGE SCALE GENOMIC DNA]</scope>
    <source>
        <strain evidence="2">cv. Huhao1</strain>
        <tissue evidence="1">Leaf</tissue>
    </source>
</reference>
<dbReference type="AlphaFoldDB" id="A0A2U1KLJ2"/>
<name>A0A2U1KLJ2_ARTAN</name>
<dbReference type="STRING" id="35608.A0A2U1KLJ2"/>
<dbReference type="OrthoDB" id="2121828at2759"/>
<dbReference type="EMBL" id="PKPP01016576">
    <property type="protein sequence ID" value="PWA37582.1"/>
    <property type="molecule type" value="Genomic_DNA"/>
</dbReference>
<organism evidence="1 2">
    <name type="scientific">Artemisia annua</name>
    <name type="common">Sweet wormwood</name>
    <dbReference type="NCBI Taxonomy" id="35608"/>
    <lineage>
        <taxon>Eukaryota</taxon>
        <taxon>Viridiplantae</taxon>
        <taxon>Streptophyta</taxon>
        <taxon>Embryophyta</taxon>
        <taxon>Tracheophyta</taxon>
        <taxon>Spermatophyta</taxon>
        <taxon>Magnoliopsida</taxon>
        <taxon>eudicotyledons</taxon>
        <taxon>Gunneridae</taxon>
        <taxon>Pentapetalae</taxon>
        <taxon>asterids</taxon>
        <taxon>campanulids</taxon>
        <taxon>Asterales</taxon>
        <taxon>Asteraceae</taxon>
        <taxon>Asteroideae</taxon>
        <taxon>Anthemideae</taxon>
        <taxon>Artemisiinae</taxon>
        <taxon>Artemisia</taxon>
    </lineage>
</organism>
<gene>
    <name evidence="1" type="ORF">CTI12_AA588930</name>
</gene>
<dbReference type="Proteomes" id="UP000245207">
    <property type="component" value="Unassembled WGS sequence"/>
</dbReference>